<keyword evidence="3" id="KW-1185">Reference proteome</keyword>
<organism evidence="2 3">
    <name type="scientific">Dokdonella immobilis</name>
    <dbReference type="NCBI Taxonomy" id="578942"/>
    <lineage>
        <taxon>Bacteria</taxon>
        <taxon>Pseudomonadati</taxon>
        <taxon>Pseudomonadota</taxon>
        <taxon>Gammaproteobacteria</taxon>
        <taxon>Lysobacterales</taxon>
        <taxon>Rhodanobacteraceae</taxon>
        <taxon>Dokdonella</taxon>
    </lineage>
</organism>
<gene>
    <name evidence="2" type="ORF">SAMN05216289_11882</name>
</gene>
<dbReference type="EMBL" id="FOVF01000018">
    <property type="protein sequence ID" value="SFN39470.1"/>
    <property type="molecule type" value="Genomic_DNA"/>
</dbReference>
<name>A0A1I4YPD6_9GAMM</name>
<evidence type="ECO:0000256" key="1">
    <source>
        <dbReference type="SAM" id="SignalP"/>
    </source>
</evidence>
<evidence type="ECO:0000313" key="3">
    <source>
        <dbReference type="Proteomes" id="UP000198575"/>
    </source>
</evidence>
<reference evidence="2 3" key="1">
    <citation type="submission" date="2016-10" db="EMBL/GenBank/DDBJ databases">
        <authorList>
            <person name="de Groot N.N."/>
        </authorList>
    </citation>
    <scope>NUCLEOTIDE SEQUENCE [LARGE SCALE GENOMIC DNA]</scope>
    <source>
        <strain evidence="2 3">CGMCC 1.7659</strain>
    </source>
</reference>
<dbReference type="OrthoDB" id="5735475at2"/>
<evidence type="ECO:0000313" key="2">
    <source>
        <dbReference type="EMBL" id="SFN39470.1"/>
    </source>
</evidence>
<evidence type="ECO:0008006" key="4">
    <source>
        <dbReference type="Google" id="ProtNLM"/>
    </source>
</evidence>
<feature type="chain" id="PRO_5011705127" description="Polyketide cyclase / dehydrase and lipid transport" evidence="1">
    <location>
        <begin position="21"/>
        <end position="220"/>
    </location>
</feature>
<dbReference type="InterPro" id="IPR023393">
    <property type="entry name" value="START-like_dom_sf"/>
</dbReference>
<protein>
    <recommendedName>
        <fullName evidence="4">Polyketide cyclase / dehydrase and lipid transport</fullName>
    </recommendedName>
</protein>
<dbReference type="Gene3D" id="3.30.530.20">
    <property type="match status" value="1"/>
</dbReference>
<keyword evidence="1" id="KW-0732">Signal</keyword>
<dbReference type="Proteomes" id="UP000198575">
    <property type="component" value="Unassembled WGS sequence"/>
</dbReference>
<dbReference type="SUPFAM" id="SSF55961">
    <property type="entry name" value="Bet v1-like"/>
    <property type="match status" value="1"/>
</dbReference>
<dbReference type="RefSeq" id="WP_092408558.1">
    <property type="nucleotide sequence ID" value="NZ_FOVF01000018.1"/>
</dbReference>
<sequence length="220" mass="23625">MKTVRAAFFALLAFATTAQAEVLQSGPDHFTIAFAAEVAAPPARSYAAITAVQHWWSSAHTWSGDAANLSLKAEAGGCFCERWKQGSSEHGRVIMVRDNELLRLDSALGPLQELAVSGILSFRLEAGDEDTTRLDVDYRVNGSSASGLDQIAPAVDQVLALQIDRLLRYIDTGNPEAAAAATPEPSPSRRDARAKLIEEWGRQAAAAKAVEKKPAPVDQR</sequence>
<feature type="signal peptide" evidence="1">
    <location>
        <begin position="1"/>
        <end position="20"/>
    </location>
</feature>
<dbReference type="STRING" id="578942.SAMN05216289_11882"/>
<proteinExistence type="predicted"/>
<accession>A0A1I4YPD6</accession>
<dbReference type="AlphaFoldDB" id="A0A1I4YPD6"/>